<accession>A0A6B2LGL2</accession>
<dbReference type="AlphaFoldDB" id="A0A6B2LGL2"/>
<keyword evidence="1" id="KW-0175">Coiled coil</keyword>
<reference evidence="2" key="1">
    <citation type="journal article" date="2020" name="J. Eukaryot. Microbiol.">
        <title>De novo Sequencing, Assembly and Annotation of the Transcriptome for the Free-Living Testate Amoeba Arcella intermedia.</title>
        <authorList>
            <person name="Ribeiro G.M."/>
            <person name="Porfirio-Sousa A.L."/>
            <person name="Maurer-Alcala X.X."/>
            <person name="Katz L.A."/>
            <person name="Lahr D.J.G."/>
        </authorList>
    </citation>
    <scope>NUCLEOTIDE SEQUENCE</scope>
</reference>
<proteinExistence type="predicted"/>
<dbReference type="PANTHER" id="PTHR15002:SF0">
    <property type="entry name" value="RIBOSOMAL BIOGENESIS PROTEIN LAS1L"/>
    <property type="match status" value="1"/>
</dbReference>
<dbReference type="GO" id="GO:0000470">
    <property type="term" value="P:maturation of LSU-rRNA"/>
    <property type="evidence" value="ECO:0007669"/>
    <property type="project" value="TreeGrafter"/>
</dbReference>
<dbReference type="GO" id="GO:0000460">
    <property type="term" value="P:maturation of 5.8S rRNA"/>
    <property type="evidence" value="ECO:0007669"/>
    <property type="project" value="TreeGrafter"/>
</dbReference>
<dbReference type="EMBL" id="GIBP01007233">
    <property type="protein sequence ID" value="NDV36202.1"/>
    <property type="molecule type" value="Transcribed_RNA"/>
</dbReference>
<sequence>MARTENEKRLMYSMVLTRMVNGIVAPFHGSSAVSIRTVALKLELPESLIEIRHQASHSGNLPPLPVLRRVAQQALDWTKERYWETQRRKLEEVKEKVKDILRQYYNFQKKRTEKDLDKKEKQSIGNRQKQCLIQIKEICAPSHVNLILIPFLVDDNLLIPKKK</sequence>
<organism evidence="2">
    <name type="scientific">Arcella intermedia</name>
    <dbReference type="NCBI Taxonomy" id="1963864"/>
    <lineage>
        <taxon>Eukaryota</taxon>
        <taxon>Amoebozoa</taxon>
        <taxon>Tubulinea</taxon>
        <taxon>Elardia</taxon>
        <taxon>Arcellinida</taxon>
        <taxon>Sphaerothecina</taxon>
        <taxon>Arcellidae</taxon>
        <taxon>Arcella</taxon>
    </lineage>
</organism>
<name>A0A6B2LGL2_9EUKA</name>
<dbReference type="Pfam" id="PF04031">
    <property type="entry name" value="Las1"/>
    <property type="match status" value="1"/>
</dbReference>
<dbReference type="InterPro" id="IPR007174">
    <property type="entry name" value="Las1"/>
</dbReference>
<feature type="coiled-coil region" evidence="1">
    <location>
        <begin position="83"/>
        <end position="110"/>
    </location>
</feature>
<dbReference type="GO" id="GO:0030687">
    <property type="term" value="C:preribosome, large subunit precursor"/>
    <property type="evidence" value="ECO:0007669"/>
    <property type="project" value="TreeGrafter"/>
</dbReference>
<evidence type="ECO:0000313" key="2">
    <source>
        <dbReference type="EMBL" id="NDV36202.1"/>
    </source>
</evidence>
<dbReference type="PANTHER" id="PTHR15002">
    <property type="entry name" value="RIBOSOMAL BIOGENESIS PROTEIN LAS1L"/>
    <property type="match status" value="1"/>
</dbReference>
<evidence type="ECO:0000256" key="1">
    <source>
        <dbReference type="SAM" id="Coils"/>
    </source>
</evidence>
<dbReference type="GO" id="GO:0090730">
    <property type="term" value="C:Las1 complex"/>
    <property type="evidence" value="ECO:0007669"/>
    <property type="project" value="InterPro"/>
</dbReference>
<dbReference type="GO" id="GO:0004519">
    <property type="term" value="F:endonuclease activity"/>
    <property type="evidence" value="ECO:0007669"/>
    <property type="project" value="InterPro"/>
</dbReference>
<protein>
    <submittedName>
        <fullName evidence="2">Uncharacterized protein</fullName>
    </submittedName>
</protein>